<dbReference type="PANTHER" id="PTHR43591:SF24">
    <property type="entry name" value="2-METHOXY-6-POLYPRENYL-1,4-BENZOQUINOL METHYLASE, MITOCHONDRIAL"/>
    <property type="match status" value="1"/>
</dbReference>
<keyword evidence="3" id="KW-1185">Reference proteome</keyword>
<name>A0A6C1AZX9_9RHOO</name>
<dbReference type="InterPro" id="IPR013216">
    <property type="entry name" value="Methyltransf_11"/>
</dbReference>
<evidence type="ECO:0000259" key="1">
    <source>
        <dbReference type="Pfam" id="PF08241"/>
    </source>
</evidence>
<dbReference type="GO" id="GO:0032259">
    <property type="term" value="P:methylation"/>
    <property type="evidence" value="ECO:0007669"/>
    <property type="project" value="UniProtKB-KW"/>
</dbReference>
<dbReference type="AlphaFoldDB" id="A0A6C1AZX9"/>
<gene>
    <name evidence="2" type="ORF">G3580_04220</name>
</gene>
<organism evidence="2 3">
    <name type="scientific">Nitrogeniibacter mangrovi</name>
    <dbReference type="NCBI Taxonomy" id="2016596"/>
    <lineage>
        <taxon>Bacteria</taxon>
        <taxon>Pseudomonadati</taxon>
        <taxon>Pseudomonadota</taxon>
        <taxon>Betaproteobacteria</taxon>
        <taxon>Rhodocyclales</taxon>
        <taxon>Zoogloeaceae</taxon>
        <taxon>Nitrogeniibacter</taxon>
    </lineage>
</organism>
<accession>A0A6C1AZX9</accession>
<evidence type="ECO:0000313" key="3">
    <source>
        <dbReference type="Proteomes" id="UP000501991"/>
    </source>
</evidence>
<dbReference type="PANTHER" id="PTHR43591">
    <property type="entry name" value="METHYLTRANSFERASE"/>
    <property type="match status" value="1"/>
</dbReference>
<dbReference type="RefSeq" id="WP_173764080.1">
    <property type="nucleotide sequence ID" value="NZ_CP048836.1"/>
</dbReference>
<dbReference type="Proteomes" id="UP000501991">
    <property type="component" value="Chromosome"/>
</dbReference>
<dbReference type="Pfam" id="PF08241">
    <property type="entry name" value="Methyltransf_11"/>
    <property type="match status" value="1"/>
</dbReference>
<dbReference type="InterPro" id="IPR029063">
    <property type="entry name" value="SAM-dependent_MTases_sf"/>
</dbReference>
<dbReference type="EMBL" id="CP048836">
    <property type="protein sequence ID" value="QID16912.1"/>
    <property type="molecule type" value="Genomic_DNA"/>
</dbReference>
<keyword evidence="2" id="KW-0489">Methyltransferase</keyword>
<dbReference type="CDD" id="cd02440">
    <property type="entry name" value="AdoMet_MTases"/>
    <property type="match status" value="1"/>
</dbReference>
<dbReference type="KEGG" id="azq:G3580_04220"/>
<reference evidence="2 3" key="1">
    <citation type="submission" date="2020-02" db="EMBL/GenBank/DDBJ databases">
        <title>Nitrogenibacter mangrovi gen. nov., sp. nov. isolated from mangrove sediment, a denitrifying betaproteobacterium.</title>
        <authorList>
            <person name="Liao H."/>
            <person name="Tian Y."/>
        </authorList>
    </citation>
    <scope>NUCLEOTIDE SEQUENCE [LARGE SCALE GENOMIC DNA]</scope>
    <source>
        <strain evidence="2 3">M9-3-2</strain>
    </source>
</reference>
<feature type="domain" description="Methyltransferase type 11" evidence="1">
    <location>
        <begin position="52"/>
        <end position="147"/>
    </location>
</feature>
<keyword evidence="2" id="KW-0808">Transferase</keyword>
<dbReference type="GO" id="GO:0008757">
    <property type="term" value="F:S-adenosylmethionine-dependent methyltransferase activity"/>
    <property type="evidence" value="ECO:0007669"/>
    <property type="project" value="InterPro"/>
</dbReference>
<dbReference type="Gene3D" id="3.40.50.150">
    <property type="entry name" value="Vaccinia Virus protein VP39"/>
    <property type="match status" value="1"/>
</dbReference>
<dbReference type="SUPFAM" id="SSF53335">
    <property type="entry name" value="S-adenosyl-L-methionine-dependent methyltransferases"/>
    <property type="match status" value="1"/>
</dbReference>
<evidence type="ECO:0000313" key="2">
    <source>
        <dbReference type="EMBL" id="QID16912.1"/>
    </source>
</evidence>
<protein>
    <submittedName>
        <fullName evidence="2">Methyltransferase domain-containing protein</fullName>
    </submittedName>
</protein>
<sequence length="277" mass="29493">MSDGFDPTRFKAMERAGFNRIARHYDEGAHLRESLQAALVDAAAPAAGECWLDVASGPGLLARAMAPRLAPGGWVLATDIAEGMLAHARGRTDAPNIYWTAADAEHLCLPDGRFDGVSIGLGLFVFPHPERALAELRRSLRPGGRIALSVWGAPGSVPLIERAQQCLARLLPPPRVLRPSVFRFGEPEVLAAALSGAGFSSLRLTPHEFSCHFANADAYWDAFLALAGGVAEALVRLPEGRQAALRAAVVEDLADFATADGYRIPARTLIATAVRGD</sequence>
<proteinExistence type="predicted"/>